<dbReference type="KEGG" id="amv:ACMV_P1_00710"/>
<name>F0J700_ACIMA</name>
<evidence type="ECO:0000313" key="2">
    <source>
        <dbReference type="Proteomes" id="UP000007100"/>
    </source>
</evidence>
<organism evidence="1 2">
    <name type="scientific">Acidiphilium multivorum (strain DSM 11245 / JCM 8867 / NBRC 100883 / AIU 301)</name>
    <dbReference type="NCBI Taxonomy" id="926570"/>
    <lineage>
        <taxon>Bacteria</taxon>
        <taxon>Pseudomonadati</taxon>
        <taxon>Pseudomonadota</taxon>
        <taxon>Alphaproteobacteria</taxon>
        <taxon>Acetobacterales</taxon>
        <taxon>Acidocellaceae</taxon>
        <taxon>Acidiphilium</taxon>
    </lineage>
</organism>
<keyword evidence="1" id="KW-0614">Plasmid</keyword>
<gene>
    <name evidence="1" type="ordered locus">ACMV_P1_00710</name>
</gene>
<sequence>MNGIEIAVLGHFGEFLQGRIGPGGPVALVTVPCAFPGPSHCTSRARGC</sequence>
<dbReference type="EMBL" id="AP012036">
    <property type="protein sequence ID" value="BAJ82867.1"/>
    <property type="molecule type" value="Genomic_DNA"/>
</dbReference>
<accession>F0J700</accession>
<dbReference type="AlphaFoldDB" id="F0J700"/>
<dbReference type="Proteomes" id="UP000007100">
    <property type="component" value="Plasmid pACMV1"/>
</dbReference>
<dbReference type="HOGENOM" id="CLU_3148369_0_0_5"/>
<proteinExistence type="predicted"/>
<evidence type="ECO:0000313" key="1">
    <source>
        <dbReference type="EMBL" id="BAJ82867.1"/>
    </source>
</evidence>
<protein>
    <submittedName>
        <fullName evidence="1">BluE protein</fullName>
    </submittedName>
</protein>
<reference evidence="1 2" key="1">
    <citation type="submission" date="2010-12" db="EMBL/GenBank/DDBJ databases">
        <title>Whole genome sequence of Acidiphilium multivorum AIU301.</title>
        <authorList>
            <person name="Narita-Yamada S."/>
            <person name="Nakamura S."/>
            <person name="Ito N."/>
            <person name="Takarada H."/>
            <person name="Katano Y."/>
            <person name="Nakazawa H."/>
            <person name="Hosoyama A."/>
            <person name="Yamada R."/>
            <person name="Fujita N."/>
        </authorList>
    </citation>
    <scope>NUCLEOTIDE SEQUENCE [LARGE SCALE GENOMIC DNA]</scope>
    <source>
        <strain evidence="2">DSM 11245 / JCM 8867 / AIU301</strain>
        <plasmid evidence="1 2">pACMV1</plasmid>
    </source>
</reference>
<keyword evidence="2" id="KW-1185">Reference proteome</keyword>
<geneLocation type="plasmid" evidence="1 2">
    <name>pACMV1</name>
</geneLocation>